<protein>
    <submittedName>
        <fullName evidence="5">Putidaredoxin reductase</fullName>
    </submittedName>
</protein>
<dbReference type="Proteomes" id="UP000051451">
    <property type="component" value="Unassembled WGS sequence"/>
</dbReference>
<dbReference type="GO" id="GO:0005737">
    <property type="term" value="C:cytoplasm"/>
    <property type="evidence" value="ECO:0007669"/>
    <property type="project" value="TreeGrafter"/>
</dbReference>
<dbReference type="InterPro" id="IPR050446">
    <property type="entry name" value="FAD-oxidoreductase/Apoptosis"/>
</dbReference>
<evidence type="ECO:0000256" key="1">
    <source>
        <dbReference type="ARBA" id="ARBA00022630"/>
    </source>
</evidence>
<dbReference type="GO" id="GO:0012501">
    <property type="term" value="P:programmed cell death"/>
    <property type="evidence" value="ECO:0007669"/>
    <property type="project" value="TreeGrafter"/>
</dbReference>
<dbReference type="SUPFAM" id="SSF55424">
    <property type="entry name" value="FAD/NAD-linked reductases, dimerisation (C-terminal) domain"/>
    <property type="match status" value="1"/>
</dbReference>
<dbReference type="PANTHER" id="PTHR43557">
    <property type="entry name" value="APOPTOSIS-INDUCING FACTOR 1"/>
    <property type="match status" value="1"/>
</dbReference>
<organism evidence="5 6">
    <name type="scientific">Liquorilactobacillus ghanensis DSM 18630</name>
    <dbReference type="NCBI Taxonomy" id="1423750"/>
    <lineage>
        <taxon>Bacteria</taxon>
        <taxon>Bacillati</taxon>
        <taxon>Bacillota</taxon>
        <taxon>Bacilli</taxon>
        <taxon>Lactobacillales</taxon>
        <taxon>Lactobacillaceae</taxon>
        <taxon>Liquorilactobacillus</taxon>
    </lineage>
</organism>
<dbReference type="InterPro" id="IPR036188">
    <property type="entry name" value="FAD/NAD-bd_sf"/>
</dbReference>
<dbReference type="PRINTS" id="PR00368">
    <property type="entry name" value="FADPNR"/>
</dbReference>
<dbReference type="PANTHER" id="PTHR43557:SF4">
    <property type="entry name" value="APOPTOSIS-INDUCING FACTOR 1, MITOCHONDRIAL"/>
    <property type="match status" value="1"/>
</dbReference>
<dbReference type="GeneID" id="98319887"/>
<reference evidence="5 6" key="1">
    <citation type="journal article" date="2015" name="Genome Announc.">
        <title>Expanding the biotechnology potential of lactobacilli through comparative genomics of 213 strains and associated genera.</title>
        <authorList>
            <person name="Sun Z."/>
            <person name="Harris H.M."/>
            <person name="McCann A."/>
            <person name="Guo C."/>
            <person name="Argimon S."/>
            <person name="Zhang W."/>
            <person name="Yang X."/>
            <person name="Jeffery I.B."/>
            <person name="Cooney J.C."/>
            <person name="Kagawa T.F."/>
            <person name="Liu W."/>
            <person name="Song Y."/>
            <person name="Salvetti E."/>
            <person name="Wrobel A."/>
            <person name="Rasinkangas P."/>
            <person name="Parkhill J."/>
            <person name="Rea M.C."/>
            <person name="O'Sullivan O."/>
            <person name="Ritari J."/>
            <person name="Douillard F.P."/>
            <person name="Paul Ross R."/>
            <person name="Yang R."/>
            <person name="Briner A.E."/>
            <person name="Felis G.E."/>
            <person name="de Vos W.M."/>
            <person name="Barrangou R."/>
            <person name="Klaenhammer T.R."/>
            <person name="Caufield P.W."/>
            <person name="Cui Y."/>
            <person name="Zhang H."/>
            <person name="O'Toole P.W."/>
        </authorList>
    </citation>
    <scope>NUCLEOTIDE SEQUENCE [LARGE SCALE GENOMIC DNA]</scope>
    <source>
        <strain evidence="5 6">DSM 18630</strain>
    </source>
</reference>
<dbReference type="AlphaFoldDB" id="A0A0R1VSI9"/>
<dbReference type="EMBL" id="AZGB01000027">
    <property type="protein sequence ID" value="KRM04540.1"/>
    <property type="molecule type" value="Genomic_DNA"/>
</dbReference>
<evidence type="ECO:0000256" key="3">
    <source>
        <dbReference type="ARBA" id="ARBA00023002"/>
    </source>
</evidence>
<evidence type="ECO:0000259" key="4">
    <source>
        <dbReference type="Pfam" id="PF07992"/>
    </source>
</evidence>
<comment type="caution">
    <text evidence="5">The sequence shown here is derived from an EMBL/GenBank/DDBJ whole genome shotgun (WGS) entry which is preliminary data.</text>
</comment>
<sequence>MTAIQHFKYLLVGGGMAADQAAAGIRAVDAQGSIGILSADVDGPYARPALSKKLWVDENFHDEDIDFKTAEKQQAQLFLRTVVTQIDPAAHQVKTSTGQAFSYDKLLLATGAKARTLAGTASQRVVALRSKADYLKIRAFSGQQQTVIVVGDGFIGSEIAAGLAQSNTQVIYVIAGSQLFERKLPTALCQELEQKYTAAGVKFYYQEKAATYQLKGEQVELTLEDGTRLLGDGLVLGLGAEIDYQLAKQAGLHLDKNGVVVDQYLQTSAADVWAAGDIISYPDVILGQTKSEHVKHAIQSGYIAGKNMAGQAAAYTYTPYFYSWVFDISWEALGTVDTSLQLYQEKLTSGQLVYYFDDQGQLQGILSWNAAVDLDHLRNLFRQHPDLKTLQQVLPLKPIK</sequence>
<name>A0A0R1VSI9_9LACO</name>
<dbReference type="STRING" id="1423750.FC89_GL002226"/>
<dbReference type="GO" id="GO:0016174">
    <property type="term" value="F:NAD(P)H oxidase H2O2-forming activity"/>
    <property type="evidence" value="ECO:0007669"/>
    <property type="project" value="TreeGrafter"/>
</dbReference>
<dbReference type="OrthoDB" id="9792592at2"/>
<keyword evidence="1" id="KW-0285">Flavoprotein</keyword>
<feature type="domain" description="FAD/NAD(P)-binding" evidence="4">
    <location>
        <begin position="8"/>
        <end position="301"/>
    </location>
</feature>
<dbReference type="GO" id="GO:0071949">
    <property type="term" value="F:FAD binding"/>
    <property type="evidence" value="ECO:0007669"/>
    <property type="project" value="TreeGrafter"/>
</dbReference>
<proteinExistence type="predicted"/>
<gene>
    <name evidence="5" type="ORF">FC89_GL002226</name>
</gene>
<keyword evidence="3" id="KW-0560">Oxidoreductase</keyword>
<dbReference type="Gene3D" id="3.50.50.60">
    <property type="entry name" value="FAD/NAD(P)-binding domain"/>
    <property type="match status" value="2"/>
</dbReference>
<dbReference type="RefSeq" id="WP_057872585.1">
    <property type="nucleotide sequence ID" value="NZ_AZGB01000027.1"/>
</dbReference>
<accession>A0A0R1VSI9</accession>
<keyword evidence="6" id="KW-1185">Reference proteome</keyword>
<dbReference type="InterPro" id="IPR016156">
    <property type="entry name" value="FAD/NAD-linked_Rdtase_dimer_sf"/>
</dbReference>
<keyword evidence="2" id="KW-0274">FAD</keyword>
<dbReference type="Gene3D" id="3.30.390.30">
    <property type="match status" value="1"/>
</dbReference>
<dbReference type="GO" id="GO:0033108">
    <property type="term" value="P:mitochondrial respiratory chain complex assembly"/>
    <property type="evidence" value="ECO:0007669"/>
    <property type="project" value="TreeGrafter"/>
</dbReference>
<dbReference type="Pfam" id="PF07992">
    <property type="entry name" value="Pyr_redox_2"/>
    <property type="match status" value="1"/>
</dbReference>
<evidence type="ECO:0000313" key="5">
    <source>
        <dbReference type="EMBL" id="KRM04540.1"/>
    </source>
</evidence>
<evidence type="ECO:0000313" key="6">
    <source>
        <dbReference type="Proteomes" id="UP000051451"/>
    </source>
</evidence>
<dbReference type="PATRIC" id="fig|1423750.3.peg.2266"/>
<dbReference type="InterPro" id="IPR023753">
    <property type="entry name" value="FAD/NAD-binding_dom"/>
</dbReference>
<dbReference type="SUPFAM" id="SSF51905">
    <property type="entry name" value="FAD/NAD(P)-binding domain"/>
    <property type="match status" value="1"/>
</dbReference>
<evidence type="ECO:0000256" key="2">
    <source>
        <dbReference type="ARBA" id="ARBA00022827"/>
    </source>
</evidence>